<evidence type="ECO:0000313" key="3">
    <source>
        <dbReference type="Proteomes" id="UP000799767"/>
    </source>
</evidence>
<dbReference type="RefSeq" id="XP_033593857.1">
    <property type="nucleotide sequence ID" value="XM_033738739.1"/>
</dbReference>
<dbReference type="GeneID" id="54479740"/>
<keyword evidence="3" id="KW-1185">Reference proteome</keyword>
<reference evidence="2" key="1">
    <citation type="journal article" date="2020" name="Stud. Mycol.">
        <title>101 Dothideomycetes genomes: a test case for predicting lifestyles and emergence of pathogens.</title>
        <authorList>
            <person name="Haridas S."/>
            <person name="Albert R."/>
            <person name="Binder M."/>
            <person name="Bloem J."/>
            <person name="Labutti K."/>
            <person name="Salamov A."/>
            <person name="Andreopoulos B."/>
            <person name="Baker S."/>
            <person name="Barry K."/>
            <person name="Bills G."/>
            <person name="Bluhm B."/>
            <person name="Cannon C."/>
            <person name="Castanera R."/>
            <person name="Culley D."/>
            <person name="Daum C."/>
            <person name="Ezra D."/>
            <person name="Gonzalez J."/>
            <person name="Henrissat B."/>
            <person name="Kuo A."/>
            <person name="Liang C."/>
            <person name="Lipzen A."/>
            <person name="Lutzoni F."/>
            <person name="Magnuson J."/>
            <person name="Mondo S."/>
            <person name="Nolan M."/>
            <person name="Ohm R."/>
            <person name="Pangilinan J."/>
            <person name="Park H.-J."/>
            <person name="Ramirez L."/>
            <person name="Alfaro M."/>
            <person name="Sun H."/>
            <person name="Tritt A."/>
            <person name="Yoshinaga Y."/>
            <person name="Zwiers L.-H."/>
            <person name="Turgeon B."/>
            <person name="Goodwin S."/>
            <person name="Spatafora J."/>
            <person name="Crous P."/>
            <person name="Grigoriev I."/>
        </authorList>
    </citation>
    <scope>NUCLEOTIDE SEQUENCE</scope>
    <source>
        <strain evidence="2">CBS 113389</strain>
    </source>
</reference>
<evidence type="ECO:0000313" key="2">
    <source>
        <dbReference type="EMBL" id="KAF2487288.1"/>
    </source>
</evidence>
<organism evidence="2 3">
    <name type="scientific">Neohortaea acidophila</name>
    <dbReference type="NCBI Taxonomy" id="245834"/>
    <lineage>
        <taxon>Eukaryota</taxon>
        <taxon>Fungi</taxon>
        <taxon>Dikarya</taxon>
        <taxon>Ascomycota</taxon>
        <taxon>Pezizomycotina</taxon>
        <taxon>Dothideomycetes</taxon>
        <taxon>Dothideomycetidae</taxon>
        <taxon>Mycosphaerellales</taxon>
        <taxon>Teratosphaeriaceae</taxon>
        <taxon>Neohortaea</taxon>
    </lineage>
</organism>
<keyword evidence="1" id="KW-0732">Signal</keyword>
<protein>
    <submittedName>
        <fullName evidence="2">Uncharacterized protein</fullName>
    </submittedName>
</protein>
<evidence type="ECO:0000256" key="1">
    <source>
        <dbReference type="SAM" id="SignalP"/>
    </source>
</evidence>
<sequence>MPAARTLFALLPAFLALSAATVPDDLAQLNASCQAVAGILNASLNNSTAVPSTQPSAAPSPTTSTYDAPYFVYADSMLDLSEALIRRGQVPHAEPNLPVYTALQGLYNVIQSYGFQLDNTGRISRSALIRTLTVGNSIVDAESVWARNLSAAVISADSDNQRKRARRTAGYVA</sequence>
<gene>
    <name evidence="2" type="ORF">BDY17DRAFT_8178</name>
</gene>
<dbReference type="AlphaFoldDB" id="A0A6A6Q497"/>
<dbReference type="Proteomes" id="UP000799767">
    <property type="component" value="Unassembled WGS sequence"/>
</dbReference>
<feature type="signal peptide" evidence="1">
    <location>
        <begin position="1"/>
        <end position="20"/>
    </location>
</feature>
<dbReference type="OrthoDB" id="3860394at2759"/>
<feature type="chain" id="PRO_5025417364" evidence="1">
    <location>
        <begin position="21"/>
        <end position="173"/>
    </location>
</feature>
<accession>A0A6A6Q497</accession>
<name>A0A6A6Q497_9PEZI</name>
<proteinExistence type="predicted"/>
<dbReference type="EMBL" id="MU001631">
    <property type="protein sequence ID" value="KAF2487288.1"/>
    <property type="molecule type" value="Genomic_DNA"/>
</dbReference>